<gene>
    <name evidence="2" type="ORF">rCG_42569</name>
</gene>
<accession>A6K1V2</accession>
<sequence length="60" mass="6310">MSVRAFPLSGNVPLSERRNACLTVGGPSHNMQADGIKAGGRKSLEKAGSRPPLSFLASMR</sequence>
<dbReference type="AlphaFoldDB" id="A6K1V2"/>
<reference evidence="2 3" key="1">
    <citation type="submission" date="2005-07" db="EMBL/GenBank/DDBJ databases">
        <authorList>
            <person name="Mural R.J."/>
            <person name="Li P.W."/>
            <person name="Adams M.D."/>
            <person name="Amanatides P.G."/>
            <person name="Baden-Tillson H."/>
            <person name="Barnstead M."/>
            <person name="Chin S.H."/>
            <person name="Dew I."/>
            <person name="Evans C.A."/>
            <person name="Ferriera S."/>
            <person name="Flanigan M."/>
            <person name="Fosler C."/>
            <person name="Glodek A."/>
            <person name="Gu Z."/>
            <person name="Holt R.A."/>
            <person name="Jennings D."/>
            <person name="Kraft C.L."/>
            <person name="Lu F."/>
            <person name="Nguyen T."/>
            <person name="Nusskern D.R."/>
            <person name="Pfannkoch C.M."/>
            <person name="Sitter C."/>
            <person name="Sutton G.G."/>
            <person name="Venter J.C."/>
            <person name="Wang Z."/>
            <person name="Woodage T."/>
            <person name="Zheng X.H."/>
            <person name="Zhong F."/>
        </authorList>
    </citation>
    <scope>NUCLEOTIDE SEQUENCE [LARGE SCALE GENOMIC DNA]</scope>
    <source>
        <strain>BN</strain>
        <strain evidence="3">Sprague-Dawley</strain>
    </source>
</reference>
<proteinExistence type="predicted"/>
<evidence type="ECO:0000313" key="2">
    <source>
        <dbReference type="EMBL" id="EDL89760.1"/>
    </source>
</evidence>
<organism evidence="2 3">
    <name type="scientific">Rattus norvegicus</name>
    <name type="common">Rat</name>
    <dbReference type="NCBI Taxonomy" id="10116"/>
    <lineage>
        <taxon>Eukaryota</taxon>
        <taxon>Metazoa</taxon>
        <taxon>Chordata</taxon>
        <taxon>Craniata</taxon>
        <taxon>Vertebrata</taxon>
        <taxon>Euteleostomi</taxon>
        <taxon>Mammalia</taxon>
        <taxon>Eutheria</taxon>
        <taxon>Euarchontoglires</taxon>
        <taxon>Glires</taxon>
        <taxon>Rodentia</taxon>
        <taxon>Myomorpha</taxon>
        <taxon>Muroidea</taxon>
        <taxon>Muridae</taxon>
        <taxon>Murinae</taxon>
        <taxon>Rattus</taxon>
    </lineage>
</organism>
<feature type="region of interest" description="Disordered" evidence="1">
    <location>
        <begin position="40"/>
        <end position="60"/>
    </location>
</feature>
<protein>
    <submittedName>
        <fullName evidence="2">RCG42569</fullName>
    </submittedName>
</protein>
<evidence type="ECO:0000313" key="3">
    <source>
        <dbReference type="Proteomes" id="UP000234681"/>
    </source>
</evidence>
<evidence type="ECO:0000256" key="1">
    <source>
        <dbReference type="SAM" id="MobiDB-lite"/>
    </source>
</evidence>
<name>A6K1V2_RAT</name>
<dbReference type="EMBL" id="CH474012">
    <property type="protein sequence ID" value="EDL89760.1"/>
    <property type="molecule type" value="Genomic_DNA"/>
</dbReference>
<dbReference type="Proteomes" id="UP000234681">
    <property type="component" value="Chromosome 12"/>
</dbReference>